<evidence type="ECO:0000256" key="1">
    <source>
        <dbReference type="ARBA" id="ARBA00022614"/>
    </source>
</evidence>
<keyword evidence="1" id="KW-0433">Leucine-rich repeat</keyword>
<comment type="caution">
    <text evidence="4">The sequence shown here is derived from an EMBL/GenBank/DDBJ whole genome shotgun (WGS) entry which is preliminary data.</text>
</comment>
<dbReference type="SMART" id="SM00369">
    <property type="entry name" value="LRR_TYP"/>
    <property type="match status" value="4"/>
</dbReference>
<keyword evidence="2" id="KW-0677">Repeat</keyword>
<dbReference type="SUPFAM" id="SSF74924">
    <property type="entry name" value="Cap-Gly domain"/>
    <property type="match status" value="1"/>
</dbReference>
<evidence type="ECO:0000313" key="4">
    <source>
        <dbReference type="EMBL" id="KAA8899120.1"/>
    </source>
</evidence>
<reference evidence="4" key="1">
    <citation type="journal article" date="2019" name="G3 (Bethesda)">
        <title>Genome Assemblies of Two Rare Opportunistic Yeast Pathogens: Diutina rugosa (syn. Candida rugosa) and Trichomonascus ciferrii (syn. Candida ciferrii).</title>
        <authorList>
            <person name="Mixao V."/>
            <person name="Saus E."/>
            <person name="Hansen A.P."/>
            <person name="Lass-Florl C."/>
            <person name="Gabaldon T."/>
        </authorList>
    </citation>
    <scope>NUCLEOTIDE SEQUENCE</scope>
    <source>
        <strain evidence="4">CBS 4856</strain>
    </source>
</reference>
<dbReference type="InterPro" id="IPR003591">
    <property type="entry name" value="Leu-rich_rpt_typical-subtyp"/>
</dbReference>
<dbReference type="PANTHER" id="PTHR18849">
    <property type="entry name" value="LEUCINE RICH REPEAT PROTEIN"/>
    <property type="match status" value="1"/>
</dbReference>
<dbReference type="InterPro" id="IPR001611">
    <property type="entry name" value="Leu-rich_rpt"/>
</dbReference>
<keyword evidence="5" id="KW-1185">Reference proteome</keyword>
<dbReference type="PROSITE" id="PS50245">
    <property type="entry name" value="CAP_GLY_2"/>
    <property type="match status" value="1"/>
</dbReference>
<organism evidence="4 5">
    <name type="scientific">Trichomonascus ciferrii</name>
    <dbReference type="NCBI Taxonomy" id="44093"/>
    <lineage>
        <taxon>Eukaryota</taxon>
        <taxon>Fungi</taxon>
        <taxon>Dikarya</taxon>
        <taxon>Ascomycota</taxon>
        <taxon>Saccharomycotina</taxon>
        <taxon>Dipodascomycetes</taxon>
        <taxon>Dipodascales</taxon>
        <taxon>Trichomonascaceae</taxon>
        <taxon>Trichomonascus</taxon>
        <taxon>Trichomonascus ciferrii complex</taxon>
    </lineage>
</organism>
<dbReference type="AlphaFoldDB" id="A0A642UHM5"/>
<dbReference type="InterPro" id="IPR000938">
    <property type="entry name" value="CAP-Gly_domain"/>
</dbReference>
<dbReference type="EMBL" id="SWFS01000530">
    <property type="protein sequence ID" value="KAA8899120.1"/>
    <property type="molecule type" value="Genomic_DNA"/>
</dbReference>
<proteinExistence type="predicted"/>
<protein>
    <recommendedName>
        <fullName evidence="3">CAP-Gly domain-containing protein</fullName>
    </recommendedName>
</protein>
<dbReference type="Gene3D" id="3.80.10.10">
    <property type="entry name" value="Ribonuclease Inhibitor"/>
    <property type="match status" value="3"/>
</dbReference>
<dbReference type="PANTHER" id="PTHR18849:SF0">
    <property type="entry name" value="CILIA- AND FLAGELLA-ASSOCIATED PROTEIN 410-RELATED"/>
    <property type="match status" value="1"/>
</dbReference>
<dbReference type="Pfam" id="PF01302">
    <property type="entry name" value="CAP_GLY"/>
    <property type="match status" value="1"/>
</dbReference>
<evidence type="ECO:0000259" key="3">
    <source>
        <dbReference type="PROSITE" id="PS50245"/>
    </source>
</evidence>
<accession>A0A642UHM5</accession>
<evidence type="ECO:0000256" key="2">
    <source>
        <dbReference type="ARBA" id="ARBA00022737"/>
    </source>
</evidence>
<feature type="domain" description="CAP-Gly" evidence="3">
    <location>
        <begin position="38"/>
        <end position="71"/>
    </location>
</feature>
<dbReference type="Gene3D" id="2.30.30.190">
    <property type="entry name" value="CAP Gly-rich-like domain"/>
    <property type="match status" value="1"/>
</dbReference>
<dbReference type="InterPro" id="IPR032675">
    <property type="entry name" value="LRR_dom_sf"/>
</dbReference>
<sequence>MKMGEIEVGTRLSYKGEVCTVRYVGTIGPWGEDTTAYGVEWDDPERGKNDGSLQGVRYFNTCVLGAGSFIKATRPHDGLVSFEEALHEKYSPETTTEEELKSIRVSLSKMVESVGMEKVRRIQERFEAATHISLARMCVNTCAGGLENLVSLKHLDLSRNLFVDWAEIINLSQRMPSLHSLVLNGNRFSTCSEKVDMFGCSVVDLSLQNTLVSVEDLEMLAPIFPRLESLNLAQNMLSDLSPISPVLDFFPRLRSVDLSYNAFTHVPSLNVPEINVSNNAIHTLSSGLTGLPRCTSLNLGYNLIDGWNAVDDVLKVAPKLISLRLNGNPFFEAQSDAHIYALGRIGQITKLNGTTISPQERNEAELYFMSQVAKSKIDYNTTSNRWNELCQTHGTPTTSTTNSQNTIKSKIIELQLHHNGTKKPLKVLKTNSLQKTRLLISRALNLDPFTLTLSLNNTPIDSDPQTKISELFPDLFNVVHVE</sequence>
<dbReference type="SUPFAM" id="SSF52058">
    <property type="entry name" value="L domain-like"/>
    <property type="match status" value="1"/>
</dbReference>
<evidence type="ECO:0000313" key="5">
    <source>
        <dbReference type="Proteomes" id="UP000761534"/>
    </source>
</evidence>
<dbReference type="VEuPathDB" id="FungiDB:TRICI_006390"/>
<dbReference type="PROSITE" id="PS51450">
    <property type="entry name" value="LRR"/>
    <property type="match status" value="2"/>
</dbReference>
<dbReference type="OrthoDB" id="5273213at2759"/>
<dbReference type="PROSITE" id="PS00845">
    <property type="entry name" value="CAP_GLY_1"/>
    <property type="match status" value="1"/>
</dbReference>
<name>A0A642UHM5_9ASCO</name>
<gene>
    <name evidence="4" type="ORF">TRICI_006390</name>
</gene>
<dbReference type="SMART" id="SM01052">
    <property type="entry name" value="CAP_GLY"/>
    <property type="match status" value="1"/>
</dbReference>
<dbReference type="Proteomes" id="UP000761534">
    <property type="component" value="Unassembled WGS sequence"/>
</dbReference>
<dbReference type="InterPro" id="IPR036859">
    <property type="entry name" value="CAP-Gly_dom_sf"/>
</dbReference>